<sequence>MGGGAARNRGATEQQKGVTVGLRDAVSGAVCWDTPVTKAACCFQLMVLTSTRVAAASPFLNANPLESLEDDLHTDTKAQKPANTQRKTGSKTLCNWFLNNAPHSCISKSFYVFKHRLVLPPHGCVESECKYQNLDS</sequence>
<dbReference type="AlphaFoldDB" id="A0A834FKP8"/>
<name>A0A834FKP8_ORYME</name>
<dbReference type="Proteomes" id="UP000646548">
    <property type="component" value="Unassembled WGS sequence"/>
</dbReference>
<evidence type="ECO:0000313" key="1">
    <source>
        <dbReference type="EMBL" id="KAF6736010.1"/>
    </source>
</evidence>
<protein>
    <submittedName>
        <fullName evidence="1">Uncharacterized protein</fullName>
    </submittedName>
</protein>
<evidence type="ECO:0000313" key="2">
    <source>
        <dbReference type="Proteomes" id="UP000646548"/>
    </source>
</evidence>
<organism evidence="1 2">
    <name type="scientific">Oryzias melastigma</name>
    <name type="common">Marine medaka</name>
    <dbReference type="NCBI Taxonomy" id="30732"/>
    <lineage>
        <taxon>Eukaryota</taxon>
        <taxon>Metazoa</taxon>
        <taxon>Chordata</taxon>
        <taxon>Craniata</taxon>
        <taxon>Vertebrata</taxon>
        <taxon>Euteleostomi</taxon>
        <taxon>Actinopterygii</taxon>
        <taxon>Neopterygii</taxon>
        <taxon>Teleostei</taxon>
        <taxon>Neoteleostei</taxon>
        <taxon>Acanthomorphata</taxon>
        <taxon>Ovalentaria</taxon>
        <taxon>Atherinomorphae</taxon>
        <taxon>Beloniformes</taxon>
        <taxon>Adrianichthyidae</taxon>
        <taxon>Oryziinae</taxon>
        <taxon>Oryzias</taxon>
    </lineage>
</organism>
<comment type="caution">
    <text evidence="1">The sequence shown here is derived from an EMBL/GenBank/DDBJ whole genome shotgun (WGS) entry which is preliminary data.</text>
</comment>
<proteinExistence type="predicted"/>
<accession>A0A834FKP8</accession>
<reference evidence="1" key="1">
    <citation type="journal article" name="BMC Genomics">
        <title>Long-read sequencing and de novo genome assembly of marine medaka (Oryzias melastigma).</title>
        <authorList>
            <person name="Liang P."/>
            <person name="Saqib H.S.A."/>
            <person name="Ni X."/>
            <person name="Shen Y."/>
        </authorList>
    </citation>
    <scope>NUCLEOTIDE SEQUENCE</scope>
    <source>
        <strain evidence="1">Bigg-433</strain>
    </source>
</reference>
<gene>
    <name evidence="1" type="ORF">FQA47_014524</name>
</gene>
<dbReference type="EMBL" id="WKFB01000097">
    <property type="protein sequence ID" value="KAF6736010.1"/>
    <property type="molecule type" value="Genomic_DNA"/>
</dbReference>